<evidence type="ECO:0000256" key="3">
    <source>
        <dbReference type="ARBA" id="ARBA00022840"/>
    </source>
</evidence>
<keyword evidence="1 5" id="KW-0436">Ligase</keyword>
<dbReference type="NCBIfam" id="TIGR00121">
    <property type="entry name" value="birA_ligase"/>
    <property type="match status" value="1"/>
</dbReference>
<dbReference type="InterPro" id="IPR036390">
    <property type="entry name" value="WH_DNA-bd_sf"/>
</dbReference>
<accession>E6QWZ3</accession>
<evidence type="ECO:0000256" key="1">
    <source>
        <dbReference type="ARBA" id="ARBA00022598"/>
    </source>
</evidence>
<dbReference type="Gene3D" id="1.10.10.10">
    <property type="entry name" value="Winged helix-like DNA-binding domain superfamily/Winged helix DNA-binding domain"/>
    <property type="match status" value="1"/>
</dbReference>
<evidence type="ECO:0000313" key="5">
    <source>
        <dbReference type="EMBL" id="CBI11767.1"/>
    </source>
</evidence>
<dbReference type="InterPro" id="IPR036388">
    <property type="entry name" value="WH-like_DNA-bd_sf"/>
</dbReference>
<keyword evidence="3" id="KW-0067">ATP-binding</keyword>
<dbReference type="InterPro" id="IPR008988">
    <property type="entry name" value="Transcriptional_repressor_C"/>
</dbReference>
<dbReference type="InterPro" id="IPR004408">
    <property type="entry name" value="Biotin_CoA_COase_ligase"/>
</dbReference>
<reference evidence="5" key="1">
    <citation type="submission" date="2009-10" db="EMBL/GenBank/DDBJ databases">
        <title>Diversity of trophic interactions inside an arsenic-rich microbial ecosystem.</title>
        <authorList>
            <person name="Bertin P.N."/>
            <person name="Heinrich-Salmeron A."/>
            <person name="Pelletier E."/>
            <person name="Goulhen-Chollet F."/>
            <person name="Arsene-Ploetze F."/>
            <person name="Gallien S."/>
            <person name="Calteau A."/>
            <person name="Vallenet D."/>
            <person name="Casiot C."/>
            <person name="Chane-Woon-Ming B."/>
            <person name="Giloteaux L."/>
            <person name="Barakat M."/>
            <person name="Bonnefoy V."/>
            <person name="Bruneel O."/>
            <person name="Chandler M."/>
            <person name="Cleiss J."/>
            <person name="Duran R."/>
            <person name="Elbaz-Poulichet F."/>
            <person name="Fonknechten N."/>
            <person name="Lauga B."/>
            <person name="Mornico D."/>
            <person name="Ortet P."/>
            <person name="Schaeffer C."/>
            <person name="Siguier P."/>
            <person name="Alexander Thil Smith A."/>
            <person name="Van Dorsselaer A."/>
            <person name="Weissenbach J."/>
            <person name="Medigue C."/>
            <person name="Le Paslier D."/>
        </authorList>
    </citation>
    <scope>NUCLEOTIDE SEQUENCE</scope>
</reference>
<evidence type="ECO:0000259" key="4">
    <source>
        <dbReference type="PROSITE" id="PS51733"/>
    </source>
</evidence>
<dbReference type="Pfam" id="PF08279">
    <property type="entry name" value="HTH_11"/>
    <property type="match status" value="1"/>
</dbReference>
<dbReference type="PANTHER" id="PTHR12835">
    <property type="entry name" value="BIOTIN PROTEIN LIGASE"/>
    <property type="match status" value="1"/>
</dbReference>
<dbReference type="EMBL" id="CABR01000166">
    <property type="protein sequence ID" value="CBI11767.1"/>
    <property type="molecule type" value="Genomic_DNA"/>
</dbReference>
<dbReference type="GO" id="GO:0005524">
    <property type="term" value="F:ATP binding"/>
    <property type="evidence" value="ECO:0007669"/>
    <property type="project" value="UniProtKB-KW"/>
</dbReference>
<dbReference type="InterPro" id="IPR030855">
    <property type="entry name" value="Bifunct_BirA"/>
</dbReference>
<dbReference type="InterPro" id="IPR003142">
    <property type="entry name" value="BPL_C"/>
</dbReference>
<comment type="caution">
    <text evidence="5">The sequence shown here is derived from an EMBL/GenBank/DDBJ whole genome shotgun (WGS) entry which is preliminary data.</text>
</comment>
<feature type="domain" description="BPL/LPL catalytic" evidence="4">
    <location>
        <begin position="68"/>
        <end position="255"/>
    </location>
</feature>
<proteinExistence type="inferred from homology"/>
<dbReference type="InterPro" id="IPR045864">
    <property type="entry name" value="aa-tRNA-synth_II/BPL/LPL"/>
</dbReference>
<name>E6QWZ3_9ZZZZ</name>
<dbReference type="EC" id="6.3.4.15" evidence="5"/>
<dbReference type="PROSITE" id="PS51733">
    <property type="entry name" value="BPL_LPL_CATALYTIC"/>
    <property type="match status" value="1"/>
</dbReference>
<dbReference type="Gene3D" id="2.30.30.100">
    <property type="match status" value="1"/>
</dbReference>
<sequence length="336" mass="36449">MHLLLIPLLRILSDGKFHAGSELAQDLGVSRATVSNALKTADTLSVSVFKVRGRGYQLPHPPEWLDAEAVRQQLGLLARDVRLEVVDTIGSTNSTLLRESTTHCHCLAAEYQYAGRGRRGRQWFAALGGSLSFSMRWRFNQGMGALAGLSLAVGVAVLRTLHQFDLTEVRLKWPNDLLWREKKLAGILIEAQGDANDSSIAVIGIGINLHIPNETRARIDQPMTDLQEIAGHTLPRNILLGTLIQQLVLALQEFEAHGLVHLSQEWNAAHAYSGQPLCVTLANGGTLNGSAEGINHQGELLLKLANGQVIAVHSGEVQLARPSYQDFSGDIHAAGA</sequence>
<organism evidence="5">
    <name type="scientific">mine drainage metagenome</name>
    <dbReference type="NCBI Taxonomy" id="410659"/>
    <lineage>
        <taxon>unclassified sequences</taxon>
        <taxon>metagenomes</taxon>
        <taxon>ecological metagenomes</taxon>
    </lineage>
</organism>
<evidence type="ECO:0000256" key="2">
    <source>
        <dbReference type="ARBA" id="ARBA00022741"/>
    </source>
</evidence>
<dbReference type="SUPFAM" id="SSF50037">
    <property type="entry name" value="C-terminal domain of transcriptional repressors"/>
    <property type="match status" value="1"/>
</dbReference>
<dbReference type="GO" id="GO:0004077">
    <property type="term" value="F:biotin--[biotin carboxyl-carrier protein] ligase activity"/>
    <property type="evidence" value="ECO:0007669"/>
    <property type="project" value="UniProtKB-EC"/>
</dbReference>
<dbReference type="Pfam" id="PF02237">
    <property type="entry name" value="BPL_C"/>
    <property type="match status" value="1"/>
</dbReference>
<dbReference type="AlphaFoldDB" id="E6QWZ3"/>
<dbReference type="InterPro" id="IPR013196">
    <property type="entry name" value="HTH_11"/>
</dbReference>
<dbReference type="Gene3D" id="3.30.930.10">
    <property type="entry name" value="Bira Bifunctional Protein, Domain 2"/>
    <property type="match status" value="1"/>
</dbReference>
<gene>
    <name evidence="5" type="ORF">CARN7_2614</name>
</gene>
<protein>
    <submittedName>
        <fullName evidence="5">Biotin--acetyl-CoA-carboxylase ligase</fullName>
        <ecNumber evidence="5">6.3.4.15</ecNumber>
    </submittedName>
</protein>
<dbReference type="PANTHER" id="PTHR12835:SF5">
    <property type="entry name" value="BIOTIN--PROTEIN LIGASE"/>
    <property type="match status" value="1"/>
</dbReference>
<dbReference type="GO" id="GO:0005737">
    <property type="term" value="C:cytoplasm"/>
    <property type="evidence" value="ECO:0007669"/>
    <property type="project" value="TreeGrafter"/>
</dbReference>
<dbReference type="SUPFAM" id="SSF46785">
    <property type="entry name" value="Winged helix' DNA-binding domain"/>
    <property type="match status" value="1"/>
</dbReference>
<dbReference type="Pfam" id="PF03099">
    <property type="entry name" value="BPL_LplA_LipB"/>
    <property type="match status" value="1"/>
</dbReference>
<dbReference type="HAMAP" id="MF_00978">
    <property type="entry name" value="Bifunct_BirA"/>
    <property type="match status" value="1"/>
</dbReference>
<dbReference type="InterPro" id="IPR004143">
    <property type="entry name" value="BPL_LPL_catalytic"/>
</dbReference>
<dbReference type="GO" id="GO:0006355">
    <property type="term" value="P:regulation of DNA-templated transcription"/>
    <property type="evidence" value="ECO:0007669"/>
    <property type="project" value="InterPro"/>
</dbReference>
<keyword evidence="2" id="KW-0547">Nucleotide-binding</keyword>
<dbReference type="SUPFAM" id="SSF55681">
    <property type="entry name" value="Class II aaRS and biotin synthetases"/>
    <property type="match status" value="1"/>
</dbReference>
<dbReference type="CDD" id="cd16442">
    <property type="entry name" value="BPL"/>
    <property type="match status" value="1"/>
</dbReference>